<gene>
    <name evidence="1" type="ORF">AVEN_114441_1</name>
</gene>
<proteinExistence type="predicted"/>
<sequence length="115" mass="13978">MIPRVPPWVHVPQVGNLWLRGLKRDMAEEHKSEKECYGLYSGCALNQHYSKIWWSMRALKMDCWMRSRWLNAFLFFRFKRRRKCEPVSPEDPQGRQPPPTFWNQVLFHIYTSRPL</sequence>
<organism evidence="1 2">
    <name type="scientific">Araneus ventricosus</name>
    <name type="common">Orbweaver spider</name>
    <name type="synonym">Epeira ventricosa</name>
    <dbReference type="NCBI Taxonomy" id="182803"/>
    <lineage>
        <taxon>Eukaryota</taxon>
        <taxon>Metazoa</taxon>
        <taxon>Ecdysozoa</taxon>
        <taxon>Arthropoda</taxon>
        <taxon>Chelicerata</taxon>
        <taxon>Arachnida</taxon>
        <taxon>Araneae</taxon>
        <taxon>Araneomorphae</taxon>
        <taxon>Entelegynae</taxon>
        <taxon>Araneoidea</taxon>
        <taxon>Araneidae</taxon>
        <taxon>Araneus</taxon>
    </lineage>
</organism>
<dbReference type="Proteomes" id="UP000499080">
    <property type="component" value="Unassembled WGS sequence"/>
</dbReference>
<evidence type="ECO:0000313" key="2">
    <source>
        <dbReference type="Proteomes" id="UP000499080"/>
    </source>
</evidence>
<comment type="caution">
    <text evidence="1">The sequence shown here is derived from an EMBL/GenBank/DDBJ whole genome shotgun (WGS) entry which is preliminary data.</text>
</comment>
<dbReference type="AlphaFoldDB" id="A0A4Y2IH99"/>
<keyword evidence="2" id="KW-1185">Reference proteome</keyword>
<reference evidence="1 2" key="1">
    <citation type="journal article" date="2019" name="Sci. Rep.">
        <title>Orb-weaving spider Araneus ventricosus genome elucidates the spidroin gene catalogue.</title>
        <authorList>
            <person name="Kono N."/>
            <person name="Nakamura H."/>
            <person name="Ohtoshi R."/>
            <person name="Moran D.A.P."/>
            <person name="Shinohara A."/>
            <person name="Yoshida Y."/>
            <person name="Fujiwara M."/>
            <person name="Mori M."/>
            <person name="Tomita M."/>
            <person name="Arakawa K."/>
        </authorList>
    </citation>
    <scope>NUCLEOTIDE SEQUENCE [LARGE SCALE GENOMIC DNA]</scope>
</reference>
<accession>A0A4Y2IH99</accession>
<name>A0A4Y2IH99_ARAVE</name>
<dbReference type="EMBL" id="BGPR01002668">
    <property type="protein sequence ID" value="GBM77131.1"/>
    <property type="molecule type" value="Genomic_DNA"/>
</dbReference>
<evidence type="ECO:0000313" key="1">
    <source>
        <dbReference type="EMBL" id="GBM77131.1"/>
    </source>
</evidence>
<protein>
    <submittedName>
        <fullName evidence="1">Uncharacterized protein</fullName>
    </submittedName>
</protein>